<name>A0A816C0G3_ADIRI</name>
<comment type="caution">
    <text evidence="3">The sequence shown here is derived from an EMBL/GenBank/DDBJ whole genome shotgun (WGS) entry which is preliminary data.</text>
</comment>
<sequence>MKRFSATTLAVLLVLVLVISMSDKAEAANCCSIFNTKCCCRNKAGQQVGVKINIFNGLQFAADGGTCEGCQIGWKC</sequence>
<evidence type="ECO:0000256" key="1">
    <source>
        <dbReference type="SAM" id="SignalP"/>
    </source>
</evidence>
<dbReference type="EMBL" id="CAJNOJ010000350">
    <property type="protein sequence ID" value="CAF1412595.1"/>
    <property type="molecule type" value="Genomic_DNA"/>
</dbReference>
<gene>
    <name evidence="2" type="ORF">EDS130_LOCUS36846</name>
    <name evidence="3" type="ORF">XAT740_LOCUS49771</name>
</gene>
<evidence type="ECO:0000313" key="2">
    <source>
        <dbReference type="EMBL" id="CAF1412595.1"/>
    </source>
</evidence>
<keyword evidence="1" id="KW-0732">Signal</keyword>
<protein>
    <submittedName>
        <fullName evidence="3">Uncharacterized protein</fullName>
    </submittedName>
</protein>
<feature type="signal peptide" evidence="1">
    <location>
        <begin position="1"/>
        <end position="27"/>
    </location>
</feature>
<dbReference type="AlphaFoldDB" id="A0A816C0G3"/>
<accession>A0A816C0G3</accession>
<evidence type="ECO:0000313" key="4">
    <source>
        <dbReference type="Proteomes" id="UP000663828"/>
    </source>
</evidence>
<reference evidence="3" key="1">
    <citation type="submission" date="2021-02" db="EMBL/GenBank/DDBJ databases">
        <authorList>
            <person name="Nowell W R."/>
        </authorList>
    </citation>
    <scope>NUCLEOTIDE SEQUENCE</scope>
</reference>
<dbReference type="OrthoDB" id="10381184at2759"/>
<keyword evidence="4" id="KW-1185">Reference proteome</keyword>
<feature type="chain" id="PRO_5035609152" evidence="1">
    <location>
        <begin position="28"/>
        <end position="76"/>
    </location>
</feature>
<proteinExistence type="predicted"/>
<dbReference type="Proteomes" id="UP000663828">
    <property type="component" value="Unassembled WGS sequence"/>
</dbReference>
<dbReference type="Proteomes" id="UP000663852">
    <property type="component" value="Unassembled WGS sequence"/>
</dbReference>
<evidence type="ECO:0000313" key="3">
    <source>
        <dbReference type="EMBL" id="CAF1617553.1"/>
    </source>
</evidence>
<organism evidence="3 4">
    <name type="scientific">Adineta ricciae</name>
    <name type="common">Rotifer</name>
    <dbReference type="NCBI Taxonomy" id="249248"/>
    <lineage>
        <taxon>Eukaryota</taxon>
        <taxon>Metazoa</taxon>
        <taxon>Spiralia</taxon>
        <taxon>Gnathifera</taxon>
        <taxon>Rotifera</taxon>
        <taxon>Eurotatoria</taxon>
        <taxon>Bdelloidea</taxon>
        <taxon>Adinetida</taxon>
        <taxon>Adinetidae</taxon>
        <taxon>Adineta</taxon>
    </lineage>
</organism>
<dbReference type="EMBL" id="CAJNOR010007453">
    <property type="protein sequence ID" value="CAF1617553.1"/>
    <property type="molecule type" value="Genomic_DNA"/>
</dbReference>